<name>A0AAN7YYX5_9MYCE</name>
<evidence type="ECO:0000256" key="2">
    <source>
        <dbReference type="ARBA" id="ARBA00004167"/>
    </source>
</evidence>
<dbReference type="InterPro" id="IPR001128">
    <property type="entry name" value="Cyt_P450"/>
</dbReference>
<keyword evidence="11" id="KW-0472">Membrane</keyword>
<evidence type="ECO:0000256" key="13">
    <source>
        <dbReference type="RuleBase" id="RU000461"/>
    </source>
</evidence>
<dbReference type="GO" id="GO:0004497">
    <property type="term" value="F:monooxygenase activity"/>
    <property type="evidence" value="ECO:0007669"/>
    <property type="project" value="UniProtKB-KW"/>
</dbReference>
<evidence type="ECO:0000256" key="4">
    <source>
        <dbReference type="ARBA" id="ARBA00022617"/>
    </source>
</evidence>
<protein>
    <recommendedName>
        <fullName evidence="16">Cytochrome P450</fullName>
    </recommendedName>
</protein>
<evidence type="ECO:0000256" key="9">
    <source>
        <dbReference type="ARBA" id="ARBA00023004"/>
    </source>
</evidence>
<evidence type="ECO:0000256" key="10">
    <source>
        <dbReference type="ARBA" id="ARBA00023033"/>
    </source>
</evidence>
<dbReference type="InterPro" id="IPR017972">
    <property type="entry name" value="Cyt_P450_CS"/>
</dbReference>
<dbReference type="PROSITE" id="PS00086">
    <property type="entry name" value="CYTOCHROME_P450"/>
    <property type="match status" value="1"/>
</dbReference>
<evidence type="ECO:0000256" key="3">
    <source>
        <dbReference type="ARBA" id="ARBA00010617"/>
    </source>
</evidence>
<dbReference type="Proteomes" id="UP001344447">
    <property type="component" value="Unassembled WGS sequence"/>
</dbReference>
<dbReference type="InterPro" id="IPR036396">
    <property type="entry name" value="Cyt_P450_sf"/>
</dbReference>
<proteinExistence type="inferred from homology"/>
<keyword evidence="8 13" id="KW-0560">Oxidoreductase</keyword>
<dbReference type="GO" id="GO:0016705">
    <property type="term" value="F:oxidoreductase activity, acting on paired donors, with incorporation or reduction of molecular oxygen"/>
    <property type="evidence" value="ECO:0007669"/>
    <property type="project" value="InterPro"/>
</dbReference>
<dbReference type="SUPFAM" id="SSF48264">
    <property type="entry name" value="Cytochrome P450"/>
    <property type="match status" value="1"/>
</dbReference>
<gene>
    <name evidence="14" type="ORF">RB653_005072</name>
</gene>
<keyword evidence="10 13" id="KW-0503">Monooxygenase</keyword>
<sequence>MGDYPTVVITDPDHVNEIWCKQFQNFVNRPHFKSLDQFSSGFKNLSFSDYPLWSELRKLVAVSFTKSKVKGFSNLLETQTNYLIKTMNNYSIDNKPFNPKKYIHKLTLNIVCMIAFSKEINNDEDINEGDMARLTKPKEMIFKHLGSSNLGDFIELLRPLYYFKNKKFGDRLMEIQSYIKEIYDDHLLNLDLNNSPKDIMDQLIISTDGKEDIIIQTCIDFLIAGSDTVGVTIEWFLVYLSNNPTIQETCFKELFNAFNNNNNNNTNRNHDEDEKIIGFGDEWSNKTPFLNACIKEVMRIKPVTSLSLPRIAIDDAFVNGYRIPKGTQVIQNIYGLSNSDHFLNDPLTFNPYRWLEYEKLKSFQKDLQKQQLEQQTKLDCGENYKHKYFNDLDKISIPFSTGRRGCVGVQLGEAELYIVCANIIYNFKIGSWDGKIINEMEDFGITIHPSAHNLKISKRK</sequence>
<comment type="subcellular location">
    <subcellularLocation>
        <location evidence="2">Membrane</location>
        <topology evidence="2">Single-pass membrane protein</topology>
    </subcellularLocation>
</comment>
<comment type="caution">
    <text evidence="14">The sequence shown here is derived from an EMBL/GenBank/DDBJ whole genome shotgun (WGS) entry which is preliminary data.</text>
</comment>
<keyword evidence="5" id="KW-0812">Transmembrane</keyword>
<evidence type="ECO:0000256" key="1">
    <source>
        <dbReference type="ARBA" id="ARBA00001971"/>
    </source>
</evidence>
<dbReference type="InterPro" id="IPR002401">
    <property type="entry name" value="Cyt_P450_E_grp-I"/>
</dbReference>
<evidence type="ECO:0000313" key="15">
    <source>
        <dbReference type="Proteomes" id="UP001344447"/>
    </source>
</evidence>
<evidence type="ECO:0000256" key="5">
    <source>
        <dbReference type="ARBA" id="ARBA00022692"/>
    </source>
</evidence>
<keyword evidence="15" id="KW-1185">Reference proteome</keyword>
<accession>A0AAN7YYX5</accession>
<dbReference type="GO" id="GO:0005506">
    <property type="term" value="F:iron ion binding"/>
    <property type="evidence" value="ECO:0007669"/>
    <property type="project" value="InterPro"/>
</dbReference>
<comment type="cofactor">
    <cofactor evidence="1 12">
        <name>heme</name>
        <dbReference type="ChEBI" id="CHEBI:30413"/>
    </cofactor>
</comment>
<evidence type="ECO:0000256" key="8">
    <source>
        <dbReference type="ARBA" id="ARBA00023002"/>
    </source>
</evidence>
<evidence type="ECO:0000256" key="12">
    <source>
        <dbReference type="PIRSR" id="PIRSR602401-1"/>
    </source>
</evidence>
<evidence type="ECO:0000256" key="11">
    <source>
        <dbReference type="ARBA" id="ARBA00023136"/>
    </source>
</evidence>
<feature type="binding site" description="axial binding residue" evidence="12">
    <location>
        <position position="406"/>
    </location>
    <ligand>
        <name>heme</name>
        <dbReference type="ChEBI" id="CHEBI:30413"/>
    </ligand>
    <ligandPart>
        <name>Fe</name>
        <dbReference type="ChEBI" id="CHEBI:18248"/>
    </ligandPart>
</feature>
<keyword evidence="6 12" id="KW-0479">Metal-binding</keyword>
<dbReference type="EMBL" id="JAVFKY010000001">
    <property type="protein sequence ID" value="KAK5583476.1"/>
    <property type="molecule type" value="Genomic_DNA"/>
</dbReference>
<dbReference type="Pfam" id="PF00067">
    <property type="entry name" value="p450"/>
    <property type="match status" value="1"/>
</dbReference>
<evidence type="ECO:0000256" key="7">
    <source>
        <dbReference type="ARBA" id="ARBA00022989"/>
    </source>
</evidence>
<dbReference type="AlphaFoldDB" id="A0AAN7YYX5"/>
<reference evidence="14 15" key="1">
    <citation type="submission" date="2023-11" db="EMBL/GenBank/DDBJ databases">
        <title>Dfirmibasis_genome.</title>
        <authorList>
            <person name="Edelbroek B."/>
            <person name="Kjellin J."/>
            <person name="Jerlstrom-Hultqvist J."/>
            <person name="Soderbom F."/>
        </authorList>
    </citation>
    <scope>NUCLEOTIDE SEQUENCE [LARGE SCALE GENOMIC DNA]</scope>
    <source>
        <strain evidence="14 15">TNS-C-14</strain>
    </source>
</reference>
<dbReference type="CDD" id="cd20617">
    <property type="entry name" value="CYP1_2-like"/>
    <property type="match status" value="1"/>
</dbReference>
<keyword evidence="7" id="KW-1133">Transmembrane helix</keyword>
<keyword evidence="9 12" id="KW-0408">Iron</keyword>
<organism evidence="14 15">
    <name type="scientific">Dictyostelium firmibasis</name>
    <dbReference type="NCBI Taxonomy" id="79012"/>
    <lineage>
        <taxon>Eukaryota</taxon>
        <taxon>Amoebozoa</taxon>
        <taxon>Evosea</taxon>
        <taxon>Eumycetozoa</taxon>
        <taxon>Dictyostelia</taxon>
        <taxon>Dictyosteliales</taxon>
        <taxon>Dictyosteliaceae</taxon>
        <taxon>Dictyostelium</taxon>
    </lineage>
</organism>
<dbReference type="PANTHER" id="PTHR24303:SF31">
    <property type="entry name" value="CYTOCHROME P450 307A1-RELATED"/>
    <property type="match status" value="1"/>
</dbReference>
<dbReference type="PRINTS" id="PR00463">
    <property type="entry name" value="EP450I"/>
</dbReference>
<evidence type="ECO:0000313" key="14">
    <source>
        <dbReference type="EMBL" id="KAK5583476.1"/>
    </source>
</evidence>
<keyword evidence="4 12" id="KW-0349">Heme</keyword>
<evidence type="ECO:0008006" key="16">
    <source>
        <dbReference type="Google" id="ProtNLM"/>
    </source>
</evidence>
<dbReference type="PRINTS" id="PR00385">
    <property type="entry name" value="P450"/>
</dbReference>
<comment type="similarity">
    <text evidence="3 13">Belongs to the cytochrome P450 family.</text>
</comment>
<dbReference type="GO" id="GO:0020037">
    <property type="term" value="F:heme binding"/>
    <property type="evidence" value="ECO:0007669"/>
    <property type="project" value="InterPro"/>
</dbReference>
<dbReference type="Gene3D" id="1.10.630.10">
    <property type="entry name" value="Cytochrome P450"/>
    <property type="match status" value="1"/>
</dbReference>
<dbReference type="PANTHER" id="PTHR24303">
    <property type="entry name" value="HEME-BINDING MONOOXYGENASE FAMILY"/>
    <property type="match status" value="1"/>
</dbReference>
<dbReference type="GO" id="GO:0016020">
    <property type="term" value="C:membrane"/>
    <property type="evidence" value="ECO:0007669"/>
    <property type="project" value="UniProtKB-SubCell"/>
</dbReference>
<evidence type="ECO:0000256" key="6">
    <source>
        <dbReference type="ARBA" id="ARBA00022723"/>
    </source>
</evidence>